<dbReference type="Gene3D" id="2.70.98.10">
    <property type="match status" value="1"/>
</dbReference>
<dbReference type="EMBL" id="CP002480">
    <property type="protein sequence ID" value="ADW68479.1"/>
    <property type="molecule type" value="Genomic_DNA"/>
</dbReference>
<name>E8WW96_GRATM</name>
<dbReference type="KEGG" id="acm:AciX9_1421"/>
<feature type="transmembrane region" description="Helical" evidence="2">
    <location>
        <begin position="26"/>
        <end position="46"/>
    </location>
</feature>
<dbReference type="SUPFAM" id="SSF74650">
    <property type="entry name" value="Galactose mutarotase-like"/>
    <property type="match status" value="1"/>
</dbReference>
<dbReference type="Proteomes" id="UP000000343">
    <property type="component" value="Chromosome"/>
</dbReference>
<sequence>MYLNIIKKRLEDVWHGVFGREGRRSAAFPLLVILVVLAGTGAIYLAHRHAKFHELETKIQGDTNPAGGGEERPGGRDPIVLTRAQTLGGYVPEFHSATLLPGLGLGVLQITAFLPNKGEQPLLVAPTVPQMTDGSWPVRTGSNDVHGALEAPWSGLFAGVTSPTGLTLSSQWNDKMLTIPVQPQQAASLAEGGLLQGQDTDTAEVTKTDKGAVLSGTFRARDFDGHWPSSSDVSVRADLQATTLELTVDAKNAGDQPEPMGLGWHPRFLIQSGDRSKVELKLPNGEKLLIASSTPAIPTGKTGALGAALQGFAGRGGALGDDSVDEAMVHLKPSASEQGPTAEMRDPAAGYGLRITAVSATIREMRVYAPARGNFVSVGTQTNYDDPFGHEWNADDSPIATLLPGQTIEWKVRLELFPIPGR</sequence>
<keyword evidence="4" id="KW-1185">Reference proteome</keyword>
<dbReference type="GO" id="GO:0003824">
    <property type="term" value="F:catalytic activity"/>
    <property type="evidence" value="ECO:0007669"/>
    <property type="project" value="InterPro"/>
</dbReference>
<dbReference type="InterPro" id="IPR011013">
    <property type="entry name" value="Gal_mutarotase_sf_dom"/>
</dbReference>
<evidence type="ECO:0000256" key="2">
    <source>
        <dbReference type="SAM" id="Phobius"/>
    </source>
</evidence>
<dbReference type="AlphaFoldDB" id="E8WW96"/>
<dbReference type="InterPro" id="IPR014718">
    <property type="entry name" value="GH-type_carb-bd"/>
</dbReference>
<keyword evidence="2" id="KW-0472">Membrane</keyword>
<proteinExistence type="predicted"/>
<dbReference type="PaxDb" id="1198114-AciX9_1421"/>
<evidence type="ECO:0000256" key="1">
    <source>
        <dbReference type="SAM" id="MobiDB-lite"/>
    </source>
</evidence>
<dbReference type="GO" id="GO:0005975">
    <property type="term" value="P:carbohydrate metabolic process"/>
    <property type="evidence" value="ECO:0007669"/>
    <property type="project" value="InterPro"/>
</dbReference>
<accession>E8WW96</accession>
<evidence type="ECO:0000313" key="4">
    <source>
        <dbReference type="Proteomes" id="UP000000343"/>
    </source>
</evidence>
<keyword evidence="2" id="KW-0812">Transmembrane</keyword>
<keyword evidence="2" id="KW-1133">Transmembrane helix</keyword>
<organism evidence="4">
    <name type="scientific">Granulicella tundricola (strain ATCC BAA-1859 / DSM 23138 / MP5ACTX9)</name>
    <dbReference type="NCBI Taxonomy" id="1198114"/>
    <lineage>
        <taxon>Bacteria</taxon>
        <taxon>Pseudomonadati</taxon>
        <taxon>Acidobacteriota</taxon>
        <taxon>Terriglobia</taxon>
        <taxon>Terriglobales</taxon>
        <taxon>Acidobacteriaceae</taxon>
        <taxon>Granulicella</taxon>
    </lineage>
</organism>
<evidence type="ECO:0000313" key="3">
    <source>
        <dbReference type="EMBL" id="ADW68479.1"/>
    </source>
</evidence>
<reference evidence="4" key="1">
    <citation type="submission" date="2011-01" db="EMBL/GenBank/DDBJ databases">
        <title>Complete sequence of chromosome of Acidobacterium sp. MP5ACTX9.</title>
        <authorList>
            <consortium name="US DOE Joint Genome Institute"/>
            <person name="Lucas S."/>
            <person name="Copeland A."/>
            <person name="Lapidus A."/>
            <person name="Cheng J.-F."/>
            <person name="Goodwin L."/>
            <person name="Pitluck S."/>
            <person name="Teshima H."/>
            <person name="Detter J.C."/>
            <person name="Han C."/>
            <person name="Tapia R."/>
            <person name="Land M."/>
            <person name="Hauser L."/>
            <person name="Kyrpides N."/>
            <person name="Ivanova N."/>
            <person name="Ovchinnikova G."/>
            <person name="Pagani I."/>
            <person name="Rawat S.R."/>
            <person name="Mannisto M."/>
            <person name="Haggblom M.M."/>
            <person name="Woyke T."/>
        </authorList>
    </citation>
    <scope>NUCLEOTIDE SEQUENCE [LARGE SCALE GENOMIC DNA]</scope>
    <source>
        <strain evidence="4">MP5ACTX9</strain>
    </source>
</reference>
<dbReference type="RefSeq" id="WP_013579801.1">
    <property type="nucleotide sequence ID" value="NC_015064.1"/>
</dbReference>
<dbReference type="STRING" id="1198114.AciX9_1421"/>
<protein>
    <submittedName>
        <fullName evidence="3">Aldose 1-epimerase</fullName>
    </submittedName>
</protein>
<dbReference type="HOGENOM" id="CLU_052486_2_0_0"/>
<gene>
    <name evidence="3" type="ordered locus">AciX9_1421</name>
</gene>
<feature type="region of interest" description="Disordered" evidence="1">
    <location>
        <begin position="57"/>
        <end position="76"/>
    </location>
</feature>
<dbReference type="GO" id="GO:0030246">
    <property type="term" value="F:carbohydrate binding"/>
    <property type="evidence" value="ECO:0007669"/>
    <property type="project" value="InterPro"/>
</dbReference>
<dbReference type="eggNOG" id="COG2017">
    <property type="taxonomic scope" value="Bacteria"/>
</dbReference>